<organism evidence="2 3">
    <name type="scientific">Phormidesmis priestleyi</name>
    <dbReference type="NCBI Taxonomy" id="268141"/>
    <lineage>
        <taxon>Bacteria</taxon>
        <taxon>Bacillati</taxon>
        <taxon>Cyanobacteriota</taxon>
        <taxon>Cyanophyceae</taxon>
        <taxon>Leptolyngbyales</taxon>
        <taxon>Leptolyngbyaceae</taxon>
        <taxon>Phormidesmis</taxon>
    </lineage>
</organism>
<gene>
    <name evidence="2" type="ORF">DCF15_21750</name>
</gene>
<dbReference type="Proteomes" id="UP000249794">
    <property type="component" value="Unassembled WGS sequence"/>
</dbReference>
<dbReference type="InterPro" id="IPR046833">
    <property type="entry name" value="ABC_N"/>
</dbReference>
<comment type="caution">
    <text evidence="2">The sequence shown here is derived from an EMBL/GenBank/DDBJ whole genome shotgun (WGS) entry which is preliminary data.</text>
</comment>
<dbReference type="AlphaFoldDB" id="A0A2W4WL22"/>
<evidence type="ECO:0000313" key="3">
    <source>
        <dbReference type="Proteomes" id="UP000249794"/>
    </source>
</evidence>
<name>A0A2W4WL22_9CYAN</name>
<evidence type="ECO:0000259" key="1">
    <source>
        <dbReference type="Pfam" id="PF20446"/>
    </source>
</evidence>
<feature type="domain" description="ATPase of the ABC class N-terminal" evidence="1">
    <location>
        <begin position="9"/>
        <end position="56"/>
    </location>
</feature>
<dbReference type="EMBL" id="QBMP01000366">
    <property type="protein sequence ID" value="PZO45230.1"/>
    <property type="molecule type" value="Genomic_DNA"/>
</dbReference>
<dbReference type="Pfam" id="PF20446">
    <property type="entry name" value="ABC_N"/>
    <property type="match status" value="1"/>
</dbReference>
<evidence type="ECO:0000313" key="2">
    <source>
        <dbReference type="EMBL" id="PZO45230.1"/>
    </source>
</evidence>
<accession>A0A2W4WL22</accession>
<reference evidence="2 3" key="2">
    <citation type="submission" date="2018-06" db="EMBL/GenBank/DDBJ databases">
        <title>Metagenomic assembly of (sub)arctic Cyanobacteria and their associated microbiome from non-axenic cultures.</title>
        <authorList>
            <person name="Baurain D."/>
        </authorList>
    </citation>
    <scope>NUCLEOTIDE SEQUENCE [LARGE SCALE GENOMIC DNA]</scope>
    <source>
        <strain evidence="2">ULC027bin1</strain>
    </source>
</reference>
<reference evidence="3" key="1">
    <citation type="submission" date="2018-04" db="EMBL/GenBank/DDBJ databases">
        <authorList>
            <person name="Cornet L."/>
        </authorList>
    </citation>
    <scope>NUCLEOTIDE SEQUENCE [LARGE SCALE GENOMIC DNA]</scope>
</reference>
<protein>
    <recommendedName>
        <fullName evidence="1">ATPase of the ABC class N-terminal domain-containing protein</fullName>
    </recommendedName>
</protein>
<proteinExistence type="predicted"/>
<sequence length="68" mass="7527">MWKVVAIGNTKALEEITDFLVFCCLLLSVDCVQGDPFTPPSRIRIRVNQAVAEFPSIQFPSIQSVSSL</sequence>